<reference evidence="6 7" key="1">
    <citation type="submission" date="2018-06" db="EMBL/GenBank/DDBJ databases">
        <title>The Genome of Cuscuta australis (Dodder) Provides Insight into the Evolution of Plant Parasitism.</title>
        <authorList>
            <person name="Liu H."/>
        </authorList>
    </citation>
    <scope>NUCLEOTIDE SEQUENCE [LARGE SCALE GENOMIC DNA]</scope>
    <source>
        <strain evidence="7">cv. Yunnan</strain>
        <tissue evidence="6">Vines</tissue>
    </source>
</reference>
<proteinExistence type="predicted"/>
<evidence type="ECO:0000313" key="7">
    <source>
        <dbReference type="Proteomes" id="UP000249390"/>
    </source>
</evidence>
<dbReference type="AlphaFoldDB" id="A0A328DAE9"/>
<evidence type="ECO:0008006" key="8">
    <source>
        <dbReference type="Google" id="ProtNLM"/>
    </source>
</evidence>
<gene>
    <name evidence="6" type="ORF">DM860_016743</name>
</gene>
<accession>A0A328DAE9</accession>
<keyword evidence="5" id="KW-0539">Nucleus</keyword>
<keyword evidence="4" id="KW-0804">Transcription</keyword>
<sequence>MLSDITDSLLMVIPPSDVDNLDQFFGTLGRYDTCASEYALNFGFAQMVFAKFENIQGLVVHKPLYVALAQRKVERKARMLAQFSQVRLVAVAPALAPCVAMYPPGAPGKGTTGPTPETPQNMPQTFVTLLQEDEFFSTRLRIPELVADSMENLNELIIMTGPDPTMMRVTILHTSSANFLRDGWTAIVDLYQLMSGFILHFQYHIGNMYFLTVFGPHGSQIFRGFYSNAEEDSENSM</sequence>
<protein>
    <recommendedName>
        <fullName evidence="8">RRM domain-containing protein</fullName>
    </recommendedName>
</protein>
<keyword evidence="2" id="KW-0805">Transcription regulation</keyword>
<evidence type="ECO:0000313" key="6">
    <source>
        <dbReference type="EMBL" id="RAL42456.1"/>
    </source>
</evidence>
<name>A0A328DAE9_9ASTE</name>
<evidence type="ECO:0000256" key="4">
    <source>
        <dbReference type="ARBA" id="ARBA00023163"/>
    </source>
</evidence>
<dbReference type="GO" id="GO:0003677">
    <property type="term" value="F:DNA binding"/>
    <property type="evidence" value="ECO:0007669"/>
    <property type="project" value="UniProtKB-KW"/>
</dbReference>
<dbReference type="Gene3D" id="2.40.330.10">
    <property type="entry name" value="DNA-binding pseudobarrel domain"/>
    <property type="match status" value="1"/>
</dbReference>
<dbReference type="EMBL" id="NQVE01000170">
    <property type="protein sequence ID" value="RAL42456.1"/>
    <property type="molecule type" value="Genomic_DNA"/>
</dbReference>
<evidence type="ECO:0000256" key="5">
    <source>
        <dbReference type="ARBA" id="ARBA00023242"/>
    </source>
</evidence>
<keyword evidence="7" id="KW-1185">Reference proteome</keyword>
<evidence type="ECO:0000256" key="2">
    <source>
        <dbReference type="ARBA" id="ARBA00023015"/>
    </source>
</evidence>
<dbReference type="SUPFAM" id="SSF101936">
    <property type="entry name" value="DNA-binding pseudobarrel domain"/>
    <property type="match status" value="1"/>
</dbReference>
<dbReference type="InterPro" id="IPR015300">
    <property type="entry name" value="DNA-bd_pseudobarrel_sf"/>
</dbReference>
<dbReference type="GO" id="GO:0005634">
    <property type="term" value="C:nucleus"/>
    <property type="evidence" value="ECO:0007669"/>
    <property type="project" value="UniProtKB-SubCell"/>
</dbReference>
<dbReference type="Proteomes" id="UP000249390">
    <property type="component" value="Unassembled WGS sequence"/>
</dbReference>
<comment type="subcellular location">
    <subcellularLocation>
        <location evidence="1">Nucleus</location>
    </subcellularLocation>
</comment>
<organism evidence="6 7">
    <name type="scientific">Cuscuta australis</name>
    <dbReference type="NCBI Taxonomy" id="267555"/>
    <lineage>
        <taxon>Eukaryota</taxon>
        <taxon>Viridiplantae</taxon>
        <taxon>Streptophyta</taxon>
        <taxon>Embryophyta</taxon>
        <taxon>Tracheophyta</taxon>
        <taxon>Spermatophyta</taxon>
        <taxon>Magnoliopsida</taxon>
        <taxon>eudicotyledons</taxon>
        <taxon>Gunneridae</taxon>
        <taxon>Pentapetalae</taxon>
        <taxon>asterids</taxon>
        <taxon>lamiids</taxon>
        <taxon>Solanales</taxon>
        <taxon>Convolvulaceae</taxon>
        <taxon>Cuscuteae</taxon>
        <taxon>Cuscuta</taxon>
        <taxon>Cuscuta subgen. Grammica</taxon>
        <taxon>Cuscuta sect. Cleistogrammica</taxon>
    </lineage>
</organism>
<comment type="caution">
    <text evidence="6">The sequence shown here is derived from an EMBL/GenBank/DDBJ whole genome shotgun (WGS) entry which is preliminary data.</text>
</comment>
<keyword evidence="3" id="KW-0238">DNA-binding</keyword>
<evidence type="ECO:0000256" key="3">
    <source>
        <dbReference type="ARBA" id="ARBA00023125"/>
    </source>
</evidence>
<evidence type="ECO:0000256" key="1">
    <source>
        <dbReference type="ARBA" id="ARBA00004123"/>
    </source>
</evidence>